<dbReference type="EMBL" id="FO082048">
    <property type="protein sequence ID" value="CCE85117.1"/>
    <property type="molecule type" value="Genomic_DNA"/>
</dbReference>
<protein>
    <submittedName>
        <fullName evidence="5">Piso0_004689 protein</fullName>
    </submittedName>
</protein>
<dbReference type="InterPro" id="IPR019328">
    <property type="entry name" value="PIGH-H_dom"/>
</dbReference>
<comment type="similarity">
    <text evidence="2">Belongs to the PIGH family.</text>
</comment>
<evidence type="ECO:0000313" key="6">
    <source>
        <dbReference type="EMBL" id="CCE85117.1"/>
    </source>
</evidence>
<evidence type="ECO:0000259" key="4">
    <source>
        <dbReference type="Pfam" id="PF10181"/>
    </source>
</evidence>
<feature type="domain" description="Phosphatidylinositol N-acetylglucosaminyltransferase subunit H conserved" evidence="4">
    <location>
        <begin position="124"/>
        <end position="204"/>
    </location>
</feature>
<dbReference type="OrthoDB" id="6256716at2759"/>
<reference evidence="5" key="1">
    <citation type="submission" date="2011-10" db="EMBL/GenBank/DDBJ databases">
        <authorList>
            <person name="Genoscope - CEA"/>
        </authorList>
    </citation>
    <scope>NUCLEOTIDE SEQUENCE</scope>
</reference>
<dbReference type="EMBL" id="FO082049">
    <property type="protein sequence ID" value="CCE84086.1"/>
    <property type="molecule type" value="Genomic_DNA"/>
</dbReference>
<name>G8Y9H2_PICSO</name>
<dbReference type="eggNOG" id="KOG4551">
    <property type="taxonomic scope" value="Eukaryota"/>
</dbReference>
<dbReference type="HOGENOM" id="CLU_1337344_0_0_1"/>
<evidence type="ECO:0000256" key="3">
    <source>
        <dbReference type="SAM" id="Phobius"/>
    </source>
</evidence>
<dbReference type="InParanoid" id="G8Y9H2"/>
<dbReference type="Proteomes" id="UP000005222">
    <property type="component" value="Chromosome L"/>
</dbReference>
<dbReference type="Proteomes" id="UP000005222">
    <property type="component" value="Chromosome K"/>
</dbReference>
<dbReference type="PANTHER" id="PTHR15231:SF1">
    <property type="entry name" value="PHOSPHATIDYLINOSITOL N-ACETYLGLUCOSAMINYLTRANSFERASE SUBUNIT H"/>
    <property type="match status" value="1"/>
</dbReference>
<keyword evidence="7" id="KW-1185">Reference proteome</keyword>
<dbReference type="PANTHER" id="PTHR15231">
    <property type="entry name" value="PHOSPHATIDYLINOSITOL N-ACETYLGLUCOSAMINYLTRANSFERASE SUBUNIT H"/>
    <property type="match status" value="1"/>
</dbReference>
<evidence type="ECO:0000256" key="1">
    <source>
        <dbReference type="ARBA" id="ARBA00004687"/>
    </source>
</evidence>
<comment type="pathway">
    <text evidence="1">Glycolipid biosynthesis; glycosylphosphatidylinositol-anchor biosynthesis.</text>
</comment>
<dbReference type="UniPathway" id="UPA00196"/>
<dbReference type="AlphaFoldDB" id="G8Y9H2"/>
<keyword evidence="3" id="KW-0812">Transmembrane</keyword>
<accession>G8Y9H2</accession>
<reference evidence="7" key="2">
    <citation type="journal article" date="2012" name="G3 (Bethesda)">
        <title>Pichia sorbitophila, an interspecies yeast hybrid reveals early steps of genome resolution following polyploidization.</title>
        <authorList>
            <person name="Leh Louis V."/>
            <person name="Despons L."/>
            <person name="Friedrich A."/>
            <person name="Martin T."/>
            <person name="Durrens P."/>
            <person name="Casaregola S."/>
            <person name="Neuveglise C."/>
            <person name="Fairhead C."/>
            <person name="Marck C."/>
            <person name="Cruz J.A."/>
            <person name="Straub M.L."/>
            <person name="Kugler V."/>
            <person name="Sacerdot C."/>
            <person name="Uzunov Z."/>
            <person name="Thierry A."/>
            <person name="Weiss S."/>
            <person name="Bleykasten C."/>
            <person name="De Montigny J."/>
            <person name="Jacques N."/>
            <person name="Jung P."/>
            <person name="Lemaire M."/>
            <person name="Mallet S."/>
            <person name="Morel G."/>
            <person name="Richard G.F."/>
            <person name="Sarkar A."/>
            <person name="Savel G."/>
            <person name="Schacherer J."/>
            <person name="Seret M.L."/>
            <person name="Talla E."/>
            <person name="Samson G."/>
            <person name="Jubin C."/>
            <person name="Poulain J."/>
            <person name="Vacherie B."/>
            <person name="Barbe V."/>
            <person name="Pelletier E."/>
            <person name="Sherman D.J."/>
            <person name="Westhof E."/>
            <person name="Weissenbach J."/>
            <person name="Baret P.V."/>
            <person name="Wincker P."/>
            <person name="Gaillardin C."/>
            <person name="Dujon B."/>
            <person name="Souciet J.L."/>
        </authorList>
    </citation>
    <scope>NUCLEOTIDE SEQUENCE [LARGE SCALE GENOMIC DNA]</scope>
    <source>
        <strain evidence="7">ATCC MYA-4447 / BCRC 22081 / CBS 7064 / NBRC 10061 / NRRL Y-12695</strain>
    </source>
</reference>
<evidence type="ECO:0000313" key="7">
    <source>
        <dbReference type="Proteomes" id="UP000005222"/>
    </source>
</evidence>
<evidence type="ECO:0000256" key="2">
    <source>
        <dbReference type="ARBA" id="ARBA00009610"/>
    </source>
</evidence>
<sequence length="254" mass="29247">MPSNAKYRLIEDVDGESKNAIKFSLRKESIFYRRLRIPLIVLTLSTITWYGLVLCKTSGLFEQSIGNVTAYLEKKGILQLTNIIRPDYMDKNGGGNIYIFESVMIVLLIIILMVLFNWQESEDTLLIMRDIGIQLTSNGGWKFSGNRKETFIPRKSIIDLVVHEAFHGYGEVIFYLCVLKKPNNANNDSSLRSHDDQTIYVVFPNILPSKEILIKVWKTSRKVLFGDSRRYWRRVPGKGLRECEQPIISLTASY</sequence>
<evidence type="ECO:0000313" key="5">
    <source>
        <dbReference type="EMBL" id="CCE84086.1"/>
    </source>
</evidence>
<dbReference type="STRING" id="559304.G8Y9H2"/>
<dbReference type="Pfam" id="PF10181">
    <property type="entry name" value="PIG-H"/>
    <property type="match status" value="1"/>
</dbReference>
<gene>
    <name evidence="5" type="primary">Piso0_004689</name>
    <name evidence="5" type="ORF">GNLVRS01_PISO0K22406g</name>
    <name evidence="6" type="ORF">GNLVRS01_PISO0L22407g</name>
</gene>
<organism evidence="5 7">
    <name type="scientific">Pichia sorbitophila (strain ATCC MYA-4447 / BCRC 22081 / CBS 7064 / NBRC 10061 / NRRL Y-12695)</name>
    <name type="common">Hybrid yeast</name>
    <dbReference type="NCBI Taxonomy" id="559304"/>
    <lineage>
        <taxon>Eukaryota</taxon>
        <taxon>Fungi</taxon>
        <taxon>Dikarya</taxon>
        <taxon>Ascomycota</taxon>
        <taxon>Saccharomycotina</taxon>
        <taxon>Pichiomycetes</taxon>
        <taxon>Debaryomycetaceae</taxon>
        <taxon>Millerozyma</taxon>
    </lineage>
</organism>
<proteinExistence type="inferred from homology"/>
<keyword evidence="3" id="KW-1133">Transmembrane helix</keyword>
<dbReference type="GO" id="GO:0006506">
    <property type="term" value="P:GPI anchor biosynthetic process"/>
    <property type="evidence" value="ECO:0007669"/>
    <property type="project" value="UniProtKB-UniPathway"/>
</dbReference>
<keyword evidence="3" id="KW-0472">Membrane</keyword>
<feature type="transmembrane region" description="Helical" evidence="3">
    <location>
        <begin position="97"/>
        <end position="118"/>
    </location>
</feature>
<dbReference type="InterPro" id="IPR044215">
    <property type="entry name" value="PIG-H"/>
</dbReference>
<dbReference type="GO" id="GO:0000506">
    <property type="term" value="C:glycosylphosphatidylinositol-N-acetylglucosaminyltransferase (GPI-GnT) complex"/>
    <property type="evidence" value="ECO:0007669"/>
    <property type="project" value="InterPro"/>
</dbReference>
<feature type="transmembrane region" description="Helical" evidence="3">
    <location>
        <begin position="35"/>
        <end position="52"/>
    </location>
</feature>